<reference evidence="3 4" key="1">
    <citation type="journal article" date="2019" name="Nat. Med.">
        <title>A library of human gut bacterial isolates paired with longitudinal multiomics data enables mechanistic microbiome research.</title>
        <authorList>
            <person name="Poyet M."/>
            <person name="Groussin M."/>
            <person name="Gibbons S.M."/>
            <person name="Avila-Pacheco J."/>
            <person name="Jiang X."/>
            <person name="Kearney S.M."/>
            <person name="Perrotta A.R."/>
            <person name="Berdy B."/>
            <person name="Zhao S."/>
            <person name="Lieberman T.D."/>
            <person name="Swanson P.K."/>
            <person name="Smith M."/>
            <person name="Roesemann S."/>
            <person name="Alexander J.E."/>
            <person name="Rich S.A."/>
            <person name="Livny J."/>
            <person name="Vlamakis H."/>
            <person name="Clish C."/>
            <person name="Bullock K."/>
            <person name="Deik A."/>
            <person name="Scott J."/>
            <person name="Pierce K.A."/>
            <person name="Xavier R.J."/>
            <person name="Alm E.J."/>
        </authorList>
    </citation>
    <scope>NUCLEOTIDE SEQUENCE [LARGE SCALE GENOMIC DNA]</scope>
    <source>
        <strain evidence="1 4">BIOML-A13</strain>
        <strain evidence="2 3">BIOML-A3</strain>
    </source>
</reference>
<evidence type="ECO:0000313" key="1">
    <source>
        <dbReference type="EMBL" id="MTT75057.1"/>
    </source>
</evidence>
<dbReference type="AlphaFoldDB" id="A0A7X2XEI5"/>
<keyword evidence="3" id="KW-1185">Reference proteome</keyword>
<dbReference type="Proteomes" id="UP000484547">
    <property type="component" value="Unassembled WGS sequence"/>
</dbReference>
<dbReference type="Proteomes" id="UP000443070">
    <property type="component" value="Unassembled WGS sequence"/>
</dbReference>
<dbReference type="OrthoDB" id="9812140at2"/>
<evidence type="ECO:0000313" key="3">
    <source>
        <dbReference type="Proteomes" id="UP000443070"/>
    </source>
</evidence>
<dbReference type="PANTHER" id="PTHR42935">
    <property type="entry name" value="SLR0930 PROTEIN"/>
    <property type="match status" value="1"/>
</dbReference>
<dbReference type="RefSeq" id="WP_155163548.1">
    <property type="nucleotide sequence ID" value="NZ_WNBL01000001.1"/>
</dbReference>
<protein>
    <submittedName>
        <fullName evidence="1">DUF815 domain-containing protein</fullName>
    </submittedName>
</protein>
<gene>
    <name evidence="1" type="ORF">GMD11_02075</name>
    <name evidence="2" type="ORF">GMD18_02070</name>
</gene>
<dbReference type="Gene3D" id="3.40.50.300">
    <property type="entry name" value="P-loop containing nucleotide triphosphate hydrolases"/>
    <property type="match status" value="1"/>
</dbReference>
<dbReference type="EMBL" id="WNBW01000001">
    <property type="protein sequence ID" value="MTU03188.1"/>
    <property type="molecule type" value="Genomic_DNA"/>
</dbReference>
<name>A0A7X2XEI5_9FIRM</name>
<sequence>MNEMNCCANLSNLVIYRALLSDPIVNALRRPKEFFAPELEGLLLVAAEEKGLTGIIPLEYLLSAIVHEQNVFSAVAEKNDGKIGEGLARAAAHDIVIMREFVDDVFNRYKNHPLLGNYTPTVFRPLPGRSKLEKILLHAEGDADGRQAVRILCSYYNDYGYGAMLDNGAFAWNGELEYLSGTKNYSDMTFDKLYGYDYQKEELIRNTEAFLEGKPANNVLLFGDRGTGKSSSIKALGNAFFEKGLRMVEVKRHDFAGLPKVMQELSRWGKKFIVVLDDLSFEEFEVEYKALKSILDGGLEVKPDNVLFYATSNRRNIIKEVWQDQNMSELHSRDSINEKISLADRFGIKLFFDSMDQEQYFRLLENKAEAEGLDIQKEELRAAAVKWEMSHTGRNGRIARQLLDYLHGRS</sequence>
<organism evidence="1 4">
    <name type="scientific">Phascolarctobacterium faecium</name>
    <dbReference type="NCBI Taxonomy" id="33025"/>
    <lineage>
        <taxon>Bacteria</taxon>
        <taxon>Bacillati</taxon>
        <taxon>Bacillota</taxon>
        <taxon>Negativicutes</taxon>
        <taxon>Acidaminococcales</taxon>
        <taxon>Acidaminococcaceae</taxon>
        <taxon>Phascolarctobacterium</taxon>
    </lineage>
</organism>
<comment type="caution">
    <text evidence="1">The sequence shown here is derived from an EMBL/GenBank/DDBJ whole genome shotgun (WGS) entry which is preliminary data.</text>
</comment>
<accession>A0A7X2XEI5</accession>
<dbReference type="Pfam" id="PF05673">
    <property type="entry name" value="DUF815"/>
    <property type="match status" value="1"/>
</dbReference>
<evidence type="ECO:0000313" key="2">
    <source>
        <dbReference type="EMBL" id="MTU03188.1"/>
    </source>
</evidence>
<proteinExistence type="predicted"/>
<dbReference type="InterPro" id="IPR008533">
    <property type="entry name" value="DUF815"/>
</dbReference>
<evidence type="ECO:0000313" key="4">
    <source>
        <dbReference type="Proteomes" id="UP000484547"/>
    </source>
</evidence>
<dbReference type="SUPFAM" id="SSF52540">
    <property type="entry name" value="P-loop containing nucleoside triphosphate hydrolases"/>
    <property type="match status" value="1"/>
</dbReference>
<dbReference type="CDD" id="cd00009">
    <property type="entry name" value="AAA"/>
    <property type="match status" value="1"/>
</dbReference>
<dbReference type="EMBL" id="WNBM01000001">
    <property type="protein sequence ID" value="MTT75057.1"/>
    <property type="molecule type" value="Genomic_DNA"/>
</dbReference>
<dbReference type="InterPro" id="IPR027417">
    <property type="entry name" value="P-loop_NTPase"/>
</dbReference>
<dbReference type="PANTHER" id="PTHR42935:SF1">
    <property type="entry name" value="SLR0930 PROTEIN"/>
    <property type="match status" value="1"/>
</dbReference>